<evidence type="ECO:0000313" key="2">
    <source>
        <dbReference type="EMBL" id="KDD66693.1"/>
    </source>
</evidence>
<gene>
    <name evidence="2" type="ORF">V466_22900</name>
</gene>
<keyword evidence="1" id="KW-0472">Membrane</keyword>
<feature type="transmembrane region" description="Helical" evidence="1">
    <location>
        <begin position="7"/>
        <end position="26"/>
    </location>
</feature>
<accession>A0A059KX97</accession>
<feature type="transmembrane region" description="Helical" evidence="1">
    <location>
        <begin position="32"/>
        <end position="52"/>
    </location>
</feature>
<organism evidence="2 3">
    <name type="scientific">Pseudomonas mandelii PD30</name>
    <dbReference type="NCBI Taxonomy" id="1419583"/>
    <lineage>
        <taxon>Bacteria</taxon>
        <taxon>Pseudomonadati</taxon>
        <taxon>Pseudomonadota</taxon>
        <taxon>Gammaproteobacteria</taxon>
        <taxon>Pseudomonadales</taxon>
        <taxon>Pseudomonadaceae</taxon>
        <taxon>Pseudomonas</taxon>
    </lineage>
</organism>
<reference evidence="2 3" key="1">
    <citation type="submission" date="2013-12" db="EMBL/GenBank/DDBJ databases">
        <authorList>
            <person name="Formusa P.A."/>
            <person name="Habash M."/>
            <person name="Lee H."/>
            <person name="Trevors J.T."/>
        </authorList>
    </citation>
    <scope>NUCLEOTIDE SEQUENCE [LARGE SCALE GENOMIC DNA]</scope>
    <source>
        <strain evidence="2 3">PD30</strain>
    </source>
</reference>
<dbReference type="AlphaFoldDB" id="A0A059KX97"/>
<comment type="caution">
    <text evidence="2">The sequence shown here is derived from an EMBL/GenBank/DDBJ whole genome shotgun (WGS) entry which is preliminary data.</text>
</comment>
<protein>
    <submittedName>
        <fullName evidence="2">Uncharacterized protein</fullName>
    </submittedName>
</protein>
<dbReference type="EMBL" id="AZQQ01000096">
    <property type="protein sequence ID" value="KDD66693.1"/>
    <property type="molecule type" value="Genomic_DNA"/>
</dbReference>
<evidence type="ECO:0000256" key="1">
    <source>
        <dbReference type="SAM" id="Phobius"/>
    </source>
</evidence>
<keyword evidence="1" id="KW-1133">Transmembrane helix</keyword>
<evidence type="ECO:0000313" key="3">
    <source>
        <dbReference type="Proteomes" id="UP000026739"/>
    </source>
</evidence>
<proteinExistence type="predicted"/>
<keyword evidence="1" id="KW-0812">Transmembrane</keyword>
<dbReference type="Proteomes" id="UP000026739">
    <property type="component" value="Unassembled WGS sequence"/>
</dbReference>
<name>A0A059KX97_9PSED</name>
<sequence length="53" mass="5161">MGDARSRLAMTAITVSIIAVVVSAFPMVANSLAGMIAAQSIAAAITVSAAGVI</sequence>